<dbReference type="Proteomes" id="UP001292094">
    <property type="component" value="Unassembled WGS sequence"/>
</dbReference>
<dbReference type="EMBL" id="JAWZYT010001168">
    <property type="protein sequence ID" value="KAK4314928.1"/>
    <property type="molecule type" value="Genomic_DNA"/>
</dbReference>
<gene>
    <name evidence="2" type="ORF">Pmani_013797</name>
</gene>
<evidence type="ECO:0000256" key="1">
    <source>
        <dbReference type="SAM" id="MobiDB-lite"/>
    </source>
</evidence>
<feature type="region of interest" description="Disordered" evidence="1">
    <location>
        <begin position="28"/>
        <end position="93"/>
    </location>
</feature>
<keyword evidence="3" id="KW-1185">Reference proteome</keyword>
<name>A0AAE1U901_9EUCA</name>
<sequence>MKARKKIEGMTIGTPNLFTSIPVPLTPFTNTPSTRPPHLCNPFQHPTTFTPPPPYHLHPSHLPTTTTPDLFPSHPTSPHLTTRRPNLNLFSSS</sequence>
<dbReference type="AlphaFoldDB" id="A0AAE1U901"/>
<accession>A0AAE1U901</accession>
<protein>
    <submittedName>
        <fullName evidence="2">Uncharacterized protein</fullName>
    </submittedName>
</protein>
<evidence type="ECO:0000313" key="3">
    <source>
        <dbReference type="Proteomes" id="UP001292094"/>
    </source>
</evidence>
<reference evidence="2" key="1">
    <citation type="submission" date="2023-11" db="EMBL/GenBank/DDBJ databases">
        <title>Genome assemblies of two species of porcelain crab, Petrolisthes cinctipes and Petrolisthes manimaculis (Anomura: Porcellanidae).</title>
        <authorList>
            <person name="Angst P."/>
        </authorList>
    </citation>
    <scope>NUCLEOTIDE SEQUENCE</scope>
    <source>
        <strain evidence="2">PB745_02</strain>
        <tissue evidence="2">Gill</tissue>
    </source>
</reference>
<feature type="compositionally biased region" description="Polar residues" evidence="1">
    <location>
        <begin position="74"/>
        <end position="93"/>
    </location>
</feature>
<organism evidence="2 3">
    <name type="scientific">Petrolisthes manimaculis</name>
    <dbReference type="NCBI Taxonomy" id="1843537"/>
    <lineage>
        <taxon>Eukaryota</taxon>
        <taxon>Metazoa</taxon>
        <taxon>Ecdysozoa</taxon>
        <taxon>Arthropoda</taxon>
        <taxon>Crustacea</taxon>
        <taxon>Multicrustacea</taxon>
        <taxon>Malacostraca</taxon>
        <taxon>Eumalacostraca</taxon>
        <taxon>Eucarida</taxon>
        <taxon>Decapoda</taxon>
        <taxon>Pleocyemata</taxon>
        <taxon>Anomura</taxon>
        <taxon>Galatheoidea</taxon>
        <taxon>Porcellanidae</taxon>
        <taxon>Petrolisthes</taxon>
    </lineage>
</organism>
<comment type="caution">
    <text evidence="2">The sequence shown here is derived from an EMBL/GenBank/DDBJ whole genome shotgun (WGS) entry which is preliminary data.</text>
</comment>
<evidence type="ECO:0000313" key="2">
    <source>
        <dbReference type="EMBL" id="KAK4314928.1"/>
    </source>
</evidence>
<proteinExistence type="predicted"/>